<proteinExistence type="predicted"/>
<sequence>MKMRKSIQLVVGIVAILGAFAVKDAEDYYKNIDASAVNDDLKGQLQVLINPHTVYSYDDVWTAFPSIDVYLPRYPCSQNLSYIPDIYSGYCWKPDVTAAGAQCGNYKKEGDCFNREHLWPKSWFGGFDEGQNAQTDLFELWPSDGYVNGLRGNLPFGNINKATMTYNSTNGCMIGTCDSASGYSGKCFEPAAILKGDLARSYFYLSTAYWKKWSCCDTDGVNKSDIKTWMENILRTWHANDPVDDLERSRNDVIYSQWQHNRNPFIDHPEWVDQIADF</sequence>
<protein>
    <recommendedName>
        <fullName evidence="6">Endonuclease I</fullName>
    </recommendedName>
</protein>
<dbReference type="PANTHER" id="PTHR33607:SF2">
    <property type="entry name" value="ENDONUCLEASE-1"/>
    <property type="match status" value="1"/>
</dbReference>
<feature type="chain" id="PRO_5036212150" description="Endonuclease I" evidence="3">
    <location>
        <begin position="22"/>
        <end position="278"/>
    </location>
</feature>
<accession>A0A7S3HGX9</accession>
<reference evidence="5" key="1">
    <citation type="submission" date="2021-01" db="EMBL/GenBank/DDBJ databases">
        <authorList>
            <person name="Corre E."/>
            <person name="Pelletier E."/>
            <person name="Niang G."/>
            <person name="Scheremetjew M."/>
            <person name="Finn R."/>
            <person name="Kale V."/>
            <person name="Holt S."/>
            <person name="Cochrane G."/>
            <person name="Meng A."/>
            <person name="Brown T."/>
            <person name="Cohen L."/>
        </authorList>
    </citation>
    <scope>NUCLEOTIDE SEQUENCE</scope>
    <source>
        <strain evidence="5">CCAP 955/1</strain>
    </source>
</reference>
<evidence type="ECO:0000313" key="5">
    <source>
        <dbReference type="EMBL" id="CAE0294892.1"/>
    </source>
</evidence>
<organism evidence="5">
    <name type="scientific">Spumella elongata</name>
    <dbReference type="NCBI Taxonomy" id="89044"/>
    <lineage>
        <taxon>Eukaryota</taxon>
        <taxon>Sar</taxon>
        <taxon>Stramenopiles</taxon>
        <taxon>Ochrophyta</taxon>
        <taxon>Chrysophyceae</taxon>
        <taxon>Chromulinales</taxon>
        <taxon>Chromulinaceae</taxon>
        <taxon>Spumella</taxon>
    </lineage>
</organism>
<dbReference type="Pfam" id="PF04231">
    <property type="entry name" value="Endonuclease_1"/>
    <property type="match status" value="1"/>
</dbReference>
<keyword evidence="2" id="KW-0378">Hydrolase</keyword>
<evidence type="ECO:0000256" key="3">
    <source>
        <dbReference type="SAM" id="SignalP"/>
    </source>
</evidence>
<dbReference type="GO" id="GO:0016787">
    <property type="term" value="F:hydrolase activity"/>
    <property type="evidence" value="ECO:0007669"/>
    <property type="project" value="UniProtKB-KW"/>
</dbReference>
<name>A0A7S3HGX9_9STRA</name>
<dbReference type="InterPro" id="IPR007346">
    <property type="entry name" value="Endonuclease-I"/>
</dbReference>
<evidence type="ECO:0000313" key="4">
    <source>
        <dbReference type="EMBL" id="CAE0294891.1"/>
    </source>
</evidence>
<dbReference type="AlphaFoldDB" id="A0A7S3HGX9"/>
<dbReference type="EMBL" id="HBIC01046586">
    <property type="protein sequence ID" value="CAE0294891.1"/>
    <property type="molecule type" value="Transcribed_RNA"/>
</dbReference>
<dbReference type="GO" id="GO:0004518">
    <property type="term" value="F:nuclease activity"/>
    <property type="evidence" value="ECO:0007669"/>
    <property type="project" value="UniProtKB-KW"/>
</dbReference>
<dbReference type="PANTHER" id="PTHR33607">
    <property type="entry name" value="ENDONUCLEASE-1"/>
    <property type="match status" value="1"/>
</dbReference>
<feature type="signal peptide" evidence="3">
    <location>
        <begin position="1"/>
        <end position="21"/>
    </location>
</feature>
<keyword evidence="1" id="KW-0540">Nuclease</keyword>
<keyword evidence="3" id="KW-0732">Signal</keyword>
<dbReference type="EMBL" id="HBIC01046587">
    <property type="protein sequence ID" value="CAE0294892.1"/>
    <property type="molecule type" value="Transcribed_RNA"/>
</dbReference>
<evidence type="ECO:0000256" key="1">
    <source>
        <dbReference type="ARBA" id="ARBA00022722"/>
    </source>
</evidence>
<dbReference type="SUPFAM" id="SSF54060">
    <property type="entry name" value="His-Me finger endonucleases"/>
    <property type="match status" value="1"/>
</dbReference>
<evidence type="ECO:0000256" key="2">
    <source>
        <dbReference type="ARBA" id="ARBA00022801"/>
    </source>
</evidence>
<gene>
    <name evidence="4" type="ORF">SELO1098_LOCUS23743</name>
    <name evidence="5" type="ORF">SELO1098_LOCUS23744</name>
</gene>
<evidence type="ECO:0008006" key="6">
    <source>
        <dbReference type="Google" id="ProtNLM"/>
    </source>
</evidence>
<dbReference type="InterPro" id="IPR044925">
    <property type="entry name" value="His-Me_finger_sf"/>
</dbReference>